<comment type="caution">
    <text evidence="2">The sequence shown here is derived from an EMBL/GenBank/DDBJ whole genome shotgun (WGS) entry which is preliminary data.</text>
</comment>
<dbReference type="GO" id="GO:0016740">
    <property type="term" value="F:transferase activity"/>
    <property type="evidence" value="ECO:0007669"/>
    <property type="project" value="UniProtKB-KW"/>
</dbReference>
<proteinExistence type="predicted"/>
<dbReference type="SUPFAM" id="SSF55729">
    <property type="entry name" value="Acyl-CoA N-acyltransferases (Nat)"/>
    <property type="match status" value="1"/>
</dbReference>
<dbReference type="PROSITE" id="PS51729">
    <property type="entry name" value="GNAT_YJDJ"/>
    <property type="match status" value="1"/>
</dbReference>
<evidence type="ECO:0000313" key="3">
    <source>
        <dbReference type="Proteomes" id="UP000557899"/>
    </source>
</evidence>
<name>A0A7X6PP08_9CORY</name>
<keyword evidence="2" id="KW-0808">Transferase</keyword>
<feature type="domain" description="N-acetyltransferase" evidence="1">
    <location>
        <begin position="1"/>
        <end position="92"/>
    </location>
</feature>
<dbReference type="CDD" id="cd04301">
    <property type="entry name" value="NAT_SF"/>
    <property type="match status" value="1"/>
</dbReference>
<dbReference type="Pfam" id="PF14542">
    <property type="entry name" value="Acetyltransf_CG"/>
    <property type="match status" value="1"/>
</dbReference>
<gene>
    <name evidence="2" type="ORF">GX859_08740</name>
</gene>
<dbReference type="AlphaFoldDB" id="A0A7X6PP08"/>
<evidence type="ECO:0000313" key="2">
    <source>
        <dbReference type="EMBL" id="NLA56366.1"/>
    </source>
</evidence>
<dbReference type="EMBL" id="JAAZHI010000175">
    <property type="protein sequence ID" value="NLA56366.1"/>
    <property type="molecule type" value="Genomic_DNA"/>
</dbReference>
<evidence type="ECO:0000259" key="1">
    <source>
        <dbReference type="PROSITE" id="PS51729"/>
    </source>
</evidence>
<sequence length="98" mass="11331">MVTHDDNQFIIHVDGQRVGHTDYRDHDGERLFYHTEVTPEFGGRGLAGQLISEALAQTDLPIVAICPFVRGWLEKNDHDHTWRKPTPADITWLQKELR</sequence>
<reference evidence="2 3" key="1">
    <citation type="journal article" date="2020" name="Biotechnol. Biofuels">
        <title>New insights from the biogas microbiome by comprehensive genome-resolved metagenomics of nearly 1600 species originating from multiple anaerobic digesters.</title>
        <authorList>
            <person name="Campanaro S."/>
            <person name="Treu L."/>
            <person name="Rodriguez-R L.M."/>
            <person name="Kovalovszki A."/>
            <person name="Ziels R.M."/>
            <person name="Maus I."/>
            <person name="Zhu X."/>
            <person name="Kougias P.G."/>
            <person name="Basile A."/>
            <person name="Luo G."/>
            <person name="Schluter A."/>
            <person name="Konstantinidis K.T."/>
            <person name="Angelidaki I."/>
        </authorList>
    </citation>
    <scope>NUCLEOTIDE SEQUENCE [LARGE SCALE GENOMIC DNA]</scope>
    <source>
        <strain evidence="2">AS15tlH2ME_198</strain>
    </source>
</reference>
<dbReference type="Gene3D" id="3.40.630.30">
    <property type="match status" value="1"/>
</dbReference>
<organism evidence="2 3">
    <name type="scientific">Corynebacterium humireducens</name>
    <dbReference type="NCBI Taxonomy" id="1223514"/>
    <lineage>
        <taxon>Bacteria</taxon>
        <taxon>Bacillati</taxon>
        <taxon>Actinomycetota</taxon>
        <taxon>Actinomycetes</taxon>
        <taxon>Mycobacteriales</taxon>
        <taxon>Corynebacteriaceae</taxon>
        <taxon>Corynebacterium</taxon>
    </lineage>
</organism>
<dbReference type="InterPro" id="IPR031165">
    <property type="entry name" value="GNAT_YJDJ"/>
</dbReference>
<accession>A0A7X6PP08</accession>
<protein>
    <submittedName>
        <fullName evidence="2">N-acetyltransferase</fullName>
    </submittedName>
</protein>
<dbReference type="InterPro" id="IPR016181">
    <property type="entry name" value="Acyl_CoA_acyltransferase"/>
</dbReference>
<dbReference type="Proteomes" id="UP000557899">
    <property type="component" value="Unassembled WGS sequence"/>
</dbReference>